<dbReference type="PANTHER" id="PTHR45766">
    <property type="entry name" value="DNA ANNEALING HELICASE AND ENDONUCLEASE ZRANB3 FAMILY MEMBER"/>
    <property type="match status" value="1"/>
</dbReference>
<dbReference type="GO" id="GO:0005524">
    <property type="term" value="F:ATP binding"/>
    <property type="evidence" value="ECO:0007669"/>
    <property type="project" value="InterPro"/>
</dbReference>
<keyword evidence="1" id="KW-0378">Hydrolase</keyword>
<dbReference type="Gene3D" id="3.40.50.10810">
    <property type="entry name" value="Tandem AAA-ATPase domain"/>
    <property type="match status" value="2"/>
</dbReference>
<sequence>MQSEDYKPDLIETLRASKFGSKHYTPFEVFMKALYEYFKERILLEQDRVATVDLARFQEEGKAEALRLLDKWGGVLVADAVGLGKTYIGLSLLERELLTKRKRGRIPRGLVVCPAQLRDLVWRPRLVEYGIPVVDVLSQEEIGRADFDWKRYRDLDVVVVDESHNFRNPNTNRYRNLMKLLTGGRRKRVILMTATPVNNSLYDFYHQLLLLARGEEHFYRQMGISNLRSYFKAAMEGGLEIFDLLEETTVRRSRADIRRRQDAGEEVVVSGKPVRFPERMLERIDYDLDGTYRGLYHEITSALDRLHLVTYNLAAYAHNKTKASEQDEQRNNALIALMKMLYLKRLESSAAAFEESVKRQALFQSGFLKMLREGKLLDAASYRKLLAIEAGEERAERADEIISALPVVSRKTTICSASRRASIVTLRS</sequence>
<reference evidence="3" key="1">
    <citation type="submission" date="2020-10" db="EMBL/GenBank/DDBJ databases">
        <title>Taxonomic study of unclassified bacteria belonging to the class Ktedonobacteria.</title>
        <authorList>
            <person name="Yabe S."/>
            <person name="Wang C.M."/>
            <person name="Zheng Y."/>
            <person name="Sakai Y."/>
            <person name="Cavaletti L."/>
            <person name="Monciardini P."/>
            <person name="Donadio S."/>
        </authorList>
    </citation>
    <scope>NUCLEOTIDE SEQUENCE</scope>
    <source>
        <strain evidence="3">SOSP1-1</strain>
    </source>
</reference>
<evidence type="ECO:0000259" key="2">
    <source>
        <dbReference type="PROSITE" id="PS51192"/>
    </source>
</evidence>
<dbReference type="AlphaFoldDB" id="A0A8J3N025"/>
<feature type="domain" description="Helicase ATP-binding" evidence="2">
    <location>
        <begin position="66"/>
        <end position="214"/>
    </location>
</feature>
<gene>
    <name evidence="3" type="ORF">KSX_95430</name>
</gene>
<protein>
    <recommendedName>
        <fullName evidence="2">Helicase ATP-binding domain-containing protein</fullName>
    </recommendedName>
</protein>
<evidence type="ECO:0000256" key="1">
    <source>
        <dbReference type="ARBA" id="ARBA00022801"/>
    </source>
</evidence>
<proteinExistence type="predicted"/>
<dbReference type="GO" id="GO:0016787">
    <property type="term" value="F:hydrolase activity"/>
    <property type="evidence" value="ECO:0007669"/>
    <property type="project" value="UniProtKB-KW"/>
</dbReference>
<keyword evidence="4" id="KW-1185">Reference proteome</keyword>
<organism evidence="3 4">
    <name type="scientific">Ktedonospora formicarum</name>
    <dbReference type="NCBI Taxonomy" id="2778364"/>
    <lineage>
        <taxon>Bacteria</taxon>
        <taxon>Bacillati</taxon>
        <taxon>Chloroflexota</taxon>
        <taxon>Ktedonobacteria</taxon>
        <taxon>Ktedonobacterales</taxon>
        <taxon>Ktedonobacteraceae</taxon>
        <taxon>Ktedonospora</taxon>
    </lineage>
</organism>
<name>A0A8J3N025_9CHLR</name>
<dbReference type="InterPro" id="IPR027417">
    <property type="entry name" value="P-loop_NTPase"/>
</dbReference>
<comment type="caution">
    <text evidence="3">The sequence shown here is derived from an EMBL/GenBank/DDBJ whole genome shotgun (WGS) entry which is preliminary data.</text>
</comment>
<dbReference type="SUPFAM" id="SSF52540">
    <property type="entry name" value="P-loop containing nucleoside triphosphate hydrolases"/>
    <property type="match status" value="1"/>
</dbReference>
<dbReference type="PANTHER" id="PTHR45766:SF6">
    <property type="entry name" value="SWI_SNF-RELATED MATRIX-ASSOCIATED ACTIN-DEPENDENT REGULATOR OF CHROMATIN SUBFAMILY A-LIKE PROTEIN 1"/>
    <property type="match status" value="1"/>
</dbReference>
<dbReference type="PROSITE" id="PS51192">
    <property type="entry name" value="HELICASE_ATP_BIND_1"/>
    <property type="match status" value="1"/>
</dbReference>
<dbReference type="EMBL" id="BNJF01000012">
    <property type="protein sequence ID" value="GHO51380.1"/>
    <property type="molecule type" value="Genomic_DNA"/>
</dbReference>
<dbReference type="InterPro" id="IPR038718">
    <property type="entry name" value="SNF2-like_sf"/>
</dbReference>
<dbReference type="Pfam" id="PF00176">
    <property type="entry name" value="SNF2-rel_dom"/>
    <property type="match status" value="1"/>
</dbReference>
<accession>A0A8J3N025</accession>
<dbReference type="Proteomes" id="UP000612362">
    <property type="component" value="Unassembled WGS sequence"/>
</dbReference>
<dbReference type="InterPro" id="IPR000330">
    <property type="entry name" value="SNF2_N"/>
</dbReference>
<dbReference type="InterPro" id="IPR014001">
    <property type="entry name" value="Helicase_ATP-bd"/>
</dbReference>
<dbReference type="SMART" id="SM00487">
    <property type="entry name" value="DEXDc"/>
    <property type="match status" value="1"/>
</dbReference>
<evidence type="ECO:0000313" key="3">
    <source>
        <dbReference type="EMBL" id="GHO51380.1"/>
    </source>
</evidence>
<evidence type="ECO:0000313" key="4">
    <source>
        <dbReference type="Proteomes" id="UP000612362"/>
    </source>
</evidence>